<sequence>MRTSASILIYFIILIYSFSLPAQATESLSPEQVFVGEKFRYELRWAEGDSLDVRVPEPGLHYSDSDPDFPWFEILFSEKKTTALSVDFSFYVTGEYSIPVYWTDKNGKREYSKKRILVKTAITDNDLGPADILPPLVFSGAYWFRLGAVVALCALLVAFCIYCYRIYSSRRSPLDAIVQAEPMLERMEIYEMRLYELLKKDPIPARDFARALSGYIREKSASLSGKRTSALTEAELFRFLYDQFPFEDKELQSWKRFLTEKKFKPGQDFLSKEDAEEKFLYWKGVWDKR</sequence>
<dbReference type="EMBL" id="NPEF01000069">
    <property type="protein sequence ID" value="PJZ93322.1"/>
    <property type="molecule type" value="Genomic_DNA"/>
</dbReference>
<evidence type="ECO:0000256" key="2">
    <source>
        <dbReference type="SAM" id="SignalP"/>
    </source>
</evidence>
<name>A0A2N0BKL5_9LEPT</name>
<reference evidence="3" key="3">
    <citation type="submission" date="2023-10" db="EMBL/GenBank/DDBJ databases">
        <authorList>
            <person name="Picardeau M."/>
            <person name="Thibeaux R."/>
        </authorList>
    </citation>
    <scope>NUCLEOTIDE SEQUENCE</scope>
    <source>
        <strain evidence="3">ATI7-C-A5</strain>
    </source>
</reference>
<proteinExistence type="predicted"/>
<reference evidence="3 5" key="2">
    <citation type="journal article" date="2018" name="Microb. Genom.">
        <title>Deciphering the unexplored Leptospira diversity from soils uncovers genomic evolution to virulence.</title>
        <authorList>
            <person name="Thibeaux R."/>
            <person name="Iraola G."/>
            <person name="Ferres I."/>
            <person name="Bierque E."/>
            <person name="Girault D."/>
            <person name="Soupe-Gilbert M.E."/>
            <person name="Picardeau M."/>
            <person name="Goarant C."/>
        </authorList>
    </citation>
    <scope>NUCLEOTIDE SEQUENCE [LARGE SCALE GENOMIC DNA]</scope>
    <source>
        <strain evidence="3 5">ATI7-C-A5</strain>
    </source>
</reference>
<dbReference type="EMBL" id="NPEF02000013">
    <property type="protein sequence ID" value="MDV6236406.1"/>
    <property type="molecule type" value="Genomic_DNA"/>
</dbReference>
<keyword evidence="2" id="KW-0732">Signal</keyword>
<dbReference type="Proteomes" id="UP000232122">
    <property type="component" value="Unassembled WGS sequence"/>
</dbReference>
<feature type="signal peptide" evidence="2">
    <location>
        <begin position="1"/>
        <end position="24"/>
    </location>
</feature>
<keyword evidence="1" id="KW-0472">Membrane</keyword>
<accession>A0A2N0B9U7</accession>
<organism evidence="4">
    <name type="scientific">Leptospira ellisii</name>
    <dbReference type="NCBI Taxonomy" id="2023197"/>
    <lineage>
        <taxon>Bacteria</taxon>
        <taxon>Pseudomonadati</taxon>
        <taxon>Spirochaetota</taxon>
        <taxon>Spirochaetia</taxon>
        <taxon>Leptospirales</taxon>
        <taxon>Leptospiraceae</taxon>
        <taxon>Leptospira</taxon>
    </lineage>
</organism>
<accession>A0A2N0BKL5</accession>
<dbReference type="AlphaFoldDB" id="A0A2N0BKL5"/>
<evidence type="ECO:0000313" key="4">
    <source>
        <dbReference type="EMBL" id="PJZ93322.1"/>
    </source>
</evidence>
<reference evidence="4" key="1">
    <citation type="submission" date="2017-07" db="EMBL/GenBank/DDBJ databases">
        <title>Leptospira spp. isolated from tropical soils.</title>
        <authorList>
            <person name="Thibeaux R."/>
            <person name="Iraola G."/>
            <person name="Ferres I."/>
            <person name="Bierque E."/>
            <person name="Girault D."/>
            <person name="Soupe-Gilbert M.-E."/>
            <person name="Picardeau M."/>
            <person name="Goarant C."/>
        </authorList>
    </citation>
    <scope>NUCLEOTIDE SEQUENCE [LARGE SCALE GENOMIC DNA]</scope>
    <source>
        <strain evidence="4">ATI7-C-A5</strain>
    </source>
</reference>
<evidence type="ECO:0000313" key="3">
    <source>
        <dbReference type="EMBL" id="MDV6236406.1"/>
    </source>
</evidence>
<comment type="caution">
    <text evidence="4">The sequence shown here is derived from an EMBL/GenBank/DDBJ whole genome shotgun (WGS) entry which is preliminary data.</text>
</comment>
<dbReference type="RefSeq" id="WP_100747082.1">
    <property type="nucleotide sequence ID" value="NZ_NPEF02000013.1"/>
</dbReference>
<feature type="transmembrane region" description="Helical" evidence="1">
    <location>
        <begin position="142"/>
        <end position="164"/>
    </location>
</feature>
<gene>
    <name evidence="3" type="ORF">CH379_012290</name>
    <name evidence="4" type="ORF">CH379_08540</name>
</gene>
<keyword evidence="5" id="KW-1185">Reference proteome</keyword>
<dbReference type="NCBIfam" id="NF047493">
    <property type="entry name" value="LB_053_fam"/>
    <property type="match status" value="1"/>
</dbReference>
<protein>
    <recommendedName>
        <fullName evidence="6">DUF4381 domain-containing protein</fullName>
    </recommendedName>
</protein>
<dbReference type="OrthoDB" id="341850at2"/>
<keyword evidence="1" id="KW-0812">Transmembrane</keyword>
<feature type="chain" id="PRO_5044577278" description="DUF4381 domain-containing protein" evidence="2">
    <location>
        <begin position="25"/>
        <end position="289"/>
    </location>
</feature>
<evidence type="ECO:0008006" key="6">
    <source>
        <dbReference type="Google" id="ProtNLM"/>
    </source>
</evidence>
<evidence type="ECO:0000256" key="1">
    <source>
        <dbReference type="SAM" id="Phobius"/>
    </source>
</evidence>
<evidence type="ECO:0000313" key="5">
    <source>
        <dbReference type="Proteomes" id="UP000232122"/>
    </source>
</evidence>
<keyword evidence="1" id="KW-1133">Transmembrane helix</keyword>